<dbReference type="STRING" id="2754.EH55_11155"/>
<dbReference type="OrthoDB" id="9792792at2"/>
<dbReference type="InterPro" id="IPR036069">
    <property type="entry name" value="DUF34/NIF3_sf"/>
</dbReference>
<dbReference type="EMBL" id="JMKI01000051">
    <property type="protein sequence ID" value="KEJ91394.1"/>
    <property type="molecule type" value="Genomic_DNA"/>
</dbReference>
<protein>
    <recommendedName>
        <fullName evidence="2">GTP cyclohydrolase 1 type 2 homolog</fullName>
    </recommendedName>
</protein>
<proteinExistence type="inferred from homology"/>
<feature type="binding site" evidence="4">
    <location>
        <position position="227"/>
    </location>
    <ligand>
        <name>a divalent metal cation</name>
        <dbReference type="ChEBI" id="CHEBI:60240"/>
        <label>1</label>
    </ligand>
</feature>
<dbReference type="SUPFAM" id="SSF102705">
    <property type="entry name" value="NIF3 (NGG1p interacting factor 3)-like"/>
    <property type="match status" value="1"/>
</dbReference>
<dbReference type="Proteomes" id="UP000027665">
    <property type="component" value="Unassembled WGS sequence"/>
</dbReference>
<evidence type="ECO:0000313" key="6">
    <source>
        <dbReference type="Proteomes" id="UP000027665"/>
    </source>
</evidence>
<feature type="binding site" evidence="4">
    <location>
        <position position="223"/>
    </location>
    <ligand>
        <name>a divalent metal cation</name>
        <dbReference type="ChEBI" id="CHEBI:60240"/>
        <label>1</label>
    </ligand>
</feature>
<dbReference type="Pfam" id="PF01784">
    <property type="entry name" value="DUF34_NIF3"/>
    <property type="match status" value="1"/>
</dbReference>
<sequence length="264" mass="28896">MKLSDVTALIEKRMPKSWAKEWDNPGLAFGRLDSEVSRIALALDATPESVSDAAALGCRLLVAHHPIIFRPLRSIVDDTLTGRTLLCAAEKGVAIYAAHTNWDSSPEGVNCVLASLLALEGVEPLVCSQNGAWGMGAVGELPEPLLPASLEQLLHVRWRLYNFTFYGDSSNRVKKIALGGGACQEFWRDALAYGADCFITADVSYHVRQEALAAGLRLVSADHGEMERASLPALKKILEEETTIPVFLLEERKSPFEHWNGNQD</sequence>
<accession>A0A073INQ5</accession>
<dbReference type="eggNOG" id="COG0327">
    <property type="taxonomic scope" value="Bacteria"/>
</dbReference>
<dbReference type="PANTHER" id="PTHR13799:SF14">
    <property type="entry name" value="GTP CYCLOHYDROLASE 1 TYPE 2 HOMOLOG"/>
    <property type="match status" value="1"/>
</dbReference>
<dbReference type="InterPro" id="IPR002678">
    <property type="entry name" value="DUF34/NIF3"/>
</dbReference>
<organism evidence="5 6">
    <name type="scientific">Synergistes jonesii</name>
    <dbReference type="NCBI Taxonomy" id="2754"/>
    <lineage>
        <taxon>Bacteria</taxon>
        <taxon>Thermotogati</taxon>
        <taxon>Synergistota</taxon>
        <taxon>Synergistia</taxon>
        <taxon>Synergistales</taxon>
        <taxon>Synergistaceae</taxon>
        <taxon>Synergistes</taxon>
    </lineage>
</organism>
<comment type="caution">
    <text evidence="5">The sequence shown here is derived from an EMBL/GenBank/DDBJ whole genome shotgun (WGS) entry which is preliminary data.</text>
</comment>
<dbReference type="NCBIfam" id="TIGR00486">
    <property type="entry name" value="YbgI_SA1388"/>
    <property type="match status" value="1"/>
</dbReference>
<evidence type="ECO:0000313" key="5">
    <source>
        <dbReference type="EMBL" id="KEJ91394.1"/>
    </source>
</evidence>
<keyword evidence="3 4" id="KW-0479">Metal-binding</keyword>
<evidence type="ECO:0000256" key="4">
    <source>
        <dbReference type="PIRSR" id="PIRSR602678-1"/>
    </source>
</evidence>
<comment type="similarity">
    <text evidence="1">Belongs to the GTP cyclohydrolase I type 2/NIF3 family.</text>
</comment>
<dbReference type="Gene3D" id="3.40.1390.30">
    <property type="entry name" value="NIF3 (NGG1p interacting factor 3)-like"/>
    <property type="match status" value="2"/>
</dbReference>
<dbReference type="GeneID" id="90984541"/>
<feature type="binding site" evidence="4">
    <location>
        <position position="65"/>
    </location>
    <ligand>
        <name>a divalent metal cation</name>
        <dbReference type="ChEBI" id="CHEBI:60240"/>
        <label>1</label>
    </ligand>
</feature>
<feature type="binding site" evidence="4">
    <location>
        <position position="103"/>
    </location>
    <ligand>
        <name>a divalent metal cation</name>
        <dbReference type="ChEBI" id="CHEBI:60240"/>
        <label>1</label>
    </ligand>
</feature>
<evidence type="ECO:0000256" key="2">
    <source>
        <dbReference type="ARBA" id="ARBA00022112"/>
    </source>
</evidence>
<dbReference type="GO" id="GO:0046872">
    <property type="term" value="F:metal ion binding"/>
    <property type="evidence" value="ECO:0007669"/>
    <property type="project" value="UniProtKB-KW"/>
</dbReference>
<reference evidence="5 6" key="1">
    <citation type="submission" date="2014-04" db="EMBL/GenBank/DDBJ databases">
        <title>Draft Genome Sequence of Synergistes jonesii.</title>
        <authorList>
            <person name="Coil D.A."/>
            <person name="Eisen J.A."/>
            <person name="Holland-Moritz H.E."/>
        </authorList>
    </citation>
    <scope>NUCLEOTIDE SEQUENCE [LARGE SCALE GENOMIC DNA]</scope>
    <source>
        <strain evidence="5 6">78-1</strain>
    </source>
</reference>
<dbReference type="RefSeq" id="WP_051682884.1">
    <property type="nucleotide sequence ID" value="NZ_JMKI01000051.1"/>
</dbReference>
<name>A0A073INQ5_9BACT</name>
<evidence type="ECO:0000256" key="1">
    <source>
        <dbReference type="ARBA" id="ARBA00006964"/>
    </source>
</evidence>
<feature type="binding site" evidence="4">
    <location>
        <position position="64"/>
    </location>
    <ligand>
        <name>a divalent metal cation</name>
        <dbReference type="ChEBI" id="CHEBI:60240"/>
        <label>2</label>
    </ligand>
</feature>
<gene>
    <name evidence="5" type="ORF">EH55_11155</name>
</gene>
<dbReference type="GO" id="GO:0005737">
    <property type="term" value="C:cytoplasm"/>
    <property type="evidence" value="ECO:0007669"/>
    <property type="project" value="TreeGrafter"/>
</dbReference>
<dbReference type="AlphaFoldDB" id="A0A073INQ5"/>
<dbReference type="PANTHER" id="PTHR13799">
    <property type="entry name" value="NGG1 INTERACTING FACTOR 3"/>
    <property type="match status" value="1"/>
</dbReference>
<keyword evidence="6" id="KW-1185">Reference proteome</keyword>
<dbReference type="FunFam" id="3.40.1390.30:FF:000001">
    <property type="entry name" value="GTP cyclohydrolase 1 type 2"/>
    <property type="match status" value="1"/>
</dbReference>
<evidence type="ECO:0000256" key="3">
    <source>
        <dbReference type="ARBA" id="ARBA00022723"/>
    </source>
</evidence>